<keyword evidence="3" id="KW-1185">Reference proteome</keyword>
<dbReference type="EMBL" id="SDWV01000010">
    <property type="protein sequence ID" value="RYC10816.1"/>
    <property type="molecule type" value="Genomic_DNA"/>
</dbReference>
<gene>
    <name evidence="2" type="ORF">EUA94_11405</name>
</gene>
<protein>
    <submittedName>
        <fullName evidence="2">Uncharacterized protein</fullName>
    </submittedName>
</protein>
<evidence type="ECO:0000256" key="1">
    <source>
        <dbReference type="SAM" id="MobiDB-lite"/>
    </source>
</evidence>
<name>A0A4Q2SXB3_9ACTN</name>
<feature type="region of interest" description="Disordered" evidence="1">
    <location>
        <begin position="76"/>
        <end position="98"/>
    </location>
</feature>
<sequence length="115" mass="12063">MTKMSSTMFSVGTLLRHAQDTGADVKVLVEGTWMEGRVLGCDGLGAILDGAQSQFLVRLDHVTAVEFSRAQMDADFGDAGAPRAHGGASGPIEAGPVTVPAPSRGEYHFLTAKPY</sequence>
<reference evidence="2 3" key="1">
    <citation type="submission" date="2019-01" db="EMBL/GenBank/DDBJ databases">
        <title>Novel species of Nocardioides.</title>
        <authorList>
            <person name="Liu Q."/>
            <person name="X Y.-H."/>
        </authorList>
    </citation>
    <scope>NUCLEOTIDE SEQUENCE [LARGE SCALE GENOMIC DNA]</scope>
    <source>
        <strain evidence="2 3">HLT2-9</strain>
    </source>
</reference>
<comment type="caution">
    <text evidence="2">The sequence shown here is derived from an EMBL/GenBank/DDBJ whole genome shotgun (WGS) entry which is preliminary data.</text>
</comment>
<accession>A0A4Q2SXB3</accession>
<evidence type="ECO:0000313" key="3">
    <source>
        <dbReference type="Proteomes" id="UP000291101"/>
    </source>
</evidence>
<dbReference type="AlphaFoldDB" id="A0A4Q2SXB3"/>
<dbReference type="Proteomes" id="UP000291101">
    <property type="component" value="Unassembled WGS sequence"/>
</dbReference>
<dbReference type="RefSeq" id="WP_129427009.1">
    <property type="nucleotide sequence ID" value="NZ_SDWV01000010.1"/>
</dbReference>
<dbReference type="OrthoDB" id="3785884at2"/>
<evidence type="ECO:0000313" key="2">
    <source>
        <dbReference type="EMBL" id="RYC10816.1"/>
    </source>
</evidence>
<proteinExistence type="predicted"/>
<organism evidence="2 3">
    <name type="scientific">Nocardioides zhouii</name>
    <dbReference type="NCBI Taxonomy" id="1168729"/>
    <lineage>
        <taxon>Bacteria</taxon>
        <taxon>Bacillati</taxon>
        <taxon>Actinomycetota</taxon>
        <taxon>Actinomycetes</taxon>
        <taxon>Propionibacteriales</taxon>
        <taxon>Nocardioidaceae</taxon>
        <taxon>Nocardioides</taxon>
    </lineage>
</organism>